<organism evidence="2 5">
    <name type="scientific">Cucumis melo var. makuwa</name>
    <name type="common">Oriental melon</name>
    <dbReference type="NCBI Taxonomy" id="1194695"/>
    <lineage>
        <taxon>Eukaryota</taxon>
        <taxon>Viridiplantae</taxon>
        <taxon>Streptophyta</taxon>
        <taxon>Embryophyta</taxon>
        <taxon>Tracheophyta</taxon>
        <taxon>Spermatophyta</taxon>
        <taxon>Magnoliopsida</taxon>
        <taxon>eudicotyledons</taxon>
        <taxon>Gunneridae</taxon>
        <taxon>Pentapetalae</taxon>
        <taxon>rosids</taxon>
        <taxon>fabids</taxon>
        <taxon>Cucurbitales</taxon>
        <taxon>Cucurbitaceae</taxon>
        <taxon>Benincaseae</taxon>
        <taxon>Cucumis</taxon>
    </lineage>
</organism>
<dbReference type="EMBL" id="SSTD01012483">
    <property type="protein sequence ID" value="TYK08704.1"/>
    <property type="molecule type" value="Genomic_DNA"/>
</dbReference>
<sequence>MLPRFAYILKLNNSDSVIEYKVDADGRFLYFFIALSASISGWQHCRPVIFIDGTSLKNKYGGTLLFASTPDANDQIFSLAFCVVDENDSSWTWFCNQLKRVIGGRNEVVIVSVGIKVYAKL</sequence>
<gene>
    <name evidence="4" type="ORF">E5676_scaffold75709G00010</name>
    <name evidence="3" type="ORF">E6C27_scaffold406G001100</name>
    <name evidence="2" type="ORF">E6C27_scaffold43044G00010</name>
</gene>
<feature type="domain" description="MULE transposase" evidence="1">
    <location>
        <begin position="48"/>
        <end position="111"/>
    </location>
</feature>
<dbReference type="OrthoDB" id="683469at2759"/>
<dbReference type="EMBL" id="SSTE01008657">
    <property type="protein sequence ID" value="KAA0054885.1"/>
    <property type="molecule type" value="Genomic_DNA"/>
</dbReference>
<accession>A0A5A7U9G2</accession>
<evidence type="ECO:0000313" key="5">
    <source>
        <dbReference type="Proteomes" id="UP000321393"/>
    </source>
</evidence>
<reference evidence="5 6" key="1">
    <citation type="submission" date="2019-08" db="EMBL/GenBank/DDBJ databases">
        <title>Draft genome sequences of two oriental melons (Cucumis melo L. var makuwa).</title>
        <authorList>
            <person name="Kwon S.-Y."/>
        </authorList>
    </citation>
    <scope>NUCLEOTIDE SEQUENCE [LARGE SCALE GENOMIC DNA]</scope>
    <source>
        <strain evidence="6">cv. Chang Bougi</strain>
        <strain evidence="5">cv. SW 3</strain>
        <tissue evidence="2">Leaf</tissue>
    </source>
</reference>
<dbReference type="AlphaFoldDB" id="A0A5A7U9G2"/>
<dbReference type="InterPro" id="IPR018289">
    <property type="entry name" value="MULE_transposase_dom"/>
</dbReference>
<dbReference type="Proteomes" id="UP000321947">
    <property type="component" value="Unassembled WGS sequence"/>
</dbReference>
<evidence type="ECO:0000313" key="3">
    <source>
        <dbReference type="EMBL" id="KAA0054885.1"/>
    </source>
</evidence>
<dbReference type="PANTHER" id="PTHR31973">
    <property type="entry name" value="POLYPROTEIN, PUTATIVE-RELATED"/>
    <property type="match status" value="1"/>
</dbReference>
<dbReference type="EMBL" id="SSTE01011399">
    <property type="protein sequence ID" value="KAA0051047.1"/>
    <property type="molecule type" value="Genomic_DNA"/>
</dbReference>
<evidence type="ECO:0000313" key="6">
    <source>
        <dbReference type="Proteomes" id="UP000321947"/>
    </source>
</evidence>
<dbReference type="Pfam" id="PF10551">
    <property type="entry name" value="MULE"/>
    <property type="match status" value="1"/>
</dbReference>
<comment type="caution">
    <text evidence="2">The sequence shown here is derived from an EMBL/GenBank/DDBJ whole genome shotgun (WGS) entry which is preliminary data.</text>
</comment>
<dbReference type="Proteomes" id="UP000321393">
    <property type="component" value="Unassembled WGS sequence"/>
</dbReference>
<name>A0A5A7U9G2_CUCMM</name>
<proteinExistence type="predicted"/>
<evidence type="ECO:0000313" key="4">
    <source>
        <dbReference type="EMBL" id="TYK08704.1"/>
    </source>
</evidence>
<evidence type="ECO:0000313" key="2">
    <source>
        <dbReference type="EMBL" id="KAA0051047.1"/>
    </source>
</evidence>
<protein>
    <submittedName>
        <fullName evidence="2">Protein FAR1-RELATED SEQUENCE 3-like</fullName>
    </submittedName>
</protein>
<evidence type="ECO:0000259" key="1">
    <source>
        <dbReference type="Pfam" id="PF10551"/>
    </source>
</evidence>
<dbReference type="STRING" id="1194695.A0A5A7U9G2"/>
<dbReference type="PANTHER" id="PTHR31973:SF113">
    <property type="entry name" value="PROTEIN FAR1-RELATED SEQUENCE 5-LIKE"/>
    <property type="match status" value="1"/>
</dbReference>